<accession>A0A2M9A479</accession>
<dbReference type="EMBL" id="PGEX01000001">
    <property type="protein sequence ID" value="PJJ40504.1"/>
    <property type="molecule type" value="Genomic_DNA"/>
</dbReference>
<dbReference type="OrthoDB" id="9794834at2"/>
<feature type="domain" description="HTH cro/C1-type" evidence="2">
    <location>
        <begin position="11"/>
        <end position="67"/>
    </location>
</feature>
<comment type="caution">
    <text evidence="3">The sequence shown here is derived from an EMBL/GenBank/DDBJ whole genome shotgun (WGS) entry which is preliminary data.</text>
</comment>
<dbReference type="Gene3D" id="1.10.10.2910">
    <property type="match status" value="1"/>
</dbReference>
<dbReference type="CDD" id="cd00093">
    <property type="entry name" value="HTH_XRE"/>
    <property type="match status" value="1"/>
</dbReference>
<gene>
    <name evidence="3" type="ORF">BGX16_0431</name>
</gene>
<dbReference type="InterPro" id="IPR001387">
    <property type="entry name" value="Cro/C1-type_HTH"/>
</dbReference>
<dbReference type="Pfam" id="PF06114">
    <property type="entry name" value="Peptidase_M78"/>
    <property type="match status" value="1"/>
</dbReference>
<comment type="similarity">
    <text evidence="1">Belongs to the short-chain fatty acyl-CoA assimilation regulator (ScfR) family.</text>
</comment>
<dbReference type="InterPro" id="IPR010982">
    <property type="entry name" value="Lambda_DNA-bd_dom_sf"/>
</dbReference>
<evidence type="ECO:0000313" key="3">
    <source>
        <dbReference type="EMBL" id="PJJ40504.1"/>
    </source>
</evidence>
<keyword evidence="4" id="KW-1185">Reference proteome</keyword>
<dbReference type="SUPFAM" id="SSF47413">
    <property type="entry name" value="lambda repressor-like DNA-binding domains"/>
    <property type="match status" value="1"/>
</dbReference>
<dbReference type="PANTHER" id="PTHR43236">
    <property type="entry name" value="ANTITOXIN HIGA1"/>
    <property type="match status" value="1"/>
</dbReference>
<dbReference type="RefSeq" id="WP_100424578.1">
    <property type="nucleotide sequence ID" value="NZ_PGEX01000001.1"/>
</dbReference>
<organism evidence="3 4">
    <name type="scientific">Hallerella succinigenes</name>
    <dbReference type="NCBI Taxonomy" id="1896222"/>
    <lineage>
        <taxon>Bacteria</taxon>
        <taxon>Pseudomonadati</taxon>
        <taxon>Fibrobacterota</taxon>
        <taxon>Fibrobacteria</taxon>
        <taxon>Fibrobacterales</taxon>
        <taxon>Fibrobacteraceae</taxon>
        <taxon>Hallerella</taxon>
    </lineage>
</organism>
<dbReference type="PROSITE" id="PS50943">
    <property type="entry name" value="HTH_CROC1"/>
    <property type="match status" value="1"/>
</dbReference>
<reference evidence="3 4" key="1">
    <citation type="submission" date="2017-11" db="EMBL/GenBank/DDBJ databases">
        <title>Animal gut microbial communities from fecal samples from Wisconsin, USA.</title>
        <authorList>
            <person name="Neumann A."/>
        </authorList>
    </citation>
    <scope>NUCLEOTIDE SEQUENCE [LARGE SCALE GENOMIC DNA]</scope>
    <source>
        <strain evidence="3 4">UWS3</strain>
    </source>
</reference>
<evidence type="ECO:0000256" key="1">
    <source>
        <dbReference type="ARBA" id="ARBA00007227"/>
    </source>
</evidence>
<name>A0A2M9A479_9BACT</name>
<evidence type="ECO:0000313" key="4">
    <source>
        <dbReference type="Proteomes" id="UP000231134"/>
    </source>
</evidence>
<evidence type="ECO:0000259" key="2">
    <source>
        <dbReference type="PROSITE" id="PS50943"/>
    </source>
</evidence>
<dbReference type="Gene3D" id="1.10.260.40">
    <property type="entry name" value="lambda repressor-like DNA-binding domains"/>
    <property type="match status" value="1"/>
</dbReference>
<dbReference type="Pfam" id="PF01381">
    <property type="entry name" value="HTH_3"/>
    <property type="match status" value="1"/>
</dbReference>
<dbReference type="SMART" id="SM00530">
    <property type="entry name" value="HTH_XRE"/>
    <property type="match status" value="1"/>
</dbReference>
<dbReference type="Proteomes" id="UP000231134">
    <property type="component" value="Unassembled WGS sequence"/>
</dbReference>
<sequence length="351" mass="39782">MANLSIFSARLKNARIMKGLSMDELCAAMGNVVSKMAISKYENGQLAPNSRVIIALSKALGLPIDYFFRPFTVQVDSVRFRKKSTLPQKKENSLRETIADLMERYINIEEICSTAAEKHRLPQIKANSAEEVKMAAAIVRKEWKLGLAGIVNVIDLLENHGVKVIEIDAPESFDGMSSLVNEKFHVVILNKAFSVERKRFTALHELGHLVLRFPKSIDKKKEESFCHLFASEMLVPEPELKRILGKARKDISYQELRAIQLGYGISCDAIMYKAKECGIISEQRYRTFCIQKNKATKFKALIETSLYHDEESTRFVSLVYKALSKELITISKAASLLHQNIEQVRRDLALV</sequence>
<dbReference type="InterPro" id="IPR010359">
    <property type="entry name" value="IrrE_HExxH"/>
</dbReference>
<proteinExistence type="inferred from homology"/>
<dbReference type="AlphaFoldDB" id="A0A2M9A479"/>
<protein>
    <submittedName>
        <fullName evidence="3">Zn-dependent peptidase ImmA (M78 family)</fullName>
    </submittedName>
</protein>
<dbReference type="GO" id="GO:0003677">
    <property type="term" value="F:DNA binding"/>
    <property type="evidence" value="ECO:0007669"/>
    <property type="project" value="InterPro"/>
</dbReference>
<dbReference type="InterPro" id="IPR052345">
    <property type="entry name" value="Rad_response_metalloprotease"/>
</dbReference>
<dbReference type="PANTHER" id="PTHR43236:SF1">
    <property type="entry name" value="BLL7220 PROTEIN"/>
    <property type="match status" value="1"/>
</dbReference>